<feature type="domain" description="Histidine kinase" evidence="8">
    <location>
        <begin position="83"/>
        <end position="278"/>
    </location>
</feature>
<dbReference type="InterPro" id="IPR036097">
    <property type="entry name" value="HisK_dim/P_sf"/>
</dbReference>
<reference evidence="9 10" key="1">
    <citation type="submission" date="2012-06" db="EMBL/GenBank/DDBJ databases">
        <title>Complete sequence of Sulfurospirillum barnesii SES-3.</title>
        <authorList>
            <consortium name="US DOE Joint Genome Institute"/>
            <person name="Lucas S."/>
            <person name="Han J."/>
            <person name="Lapidus A."/>
            <person name="Cheng J.-F."/>
            <person name="Goodwin L."/>
            <person name="Pitluck S."/>
            <person name="Peters L."/>
            <person name="Ovchinnikova G."/>
            <person name="Lu M."/>
            <person name="Detter J.C."/>
            <person name="Han C."/>
            <person name="Tapia R."/>
            <person name="Land M."/>
            <person name="Hauser L."/>
            <person name="Kyrpides N."/>
            <person name="Ivanova N."/>
            <person name="Pagani I."/>
            <person name="Stolz J."/>
            <person name="Arkin A."/>
            <person name="Dehal P."/>
            <person name="Oremland R."/>
            <person name="Saltikov C."/>
            <person name="Basu P."/>
            <person name="Hollibaugh J."/>
            <person name="Newman D."/>
            <person name="Stolyar S."/>
            <person name="Hazen T."/>
            <person name="Woyke T."/>
        </authorList>
    </citation>
    <scope>NUCLEOTIDE SEQUENCE [LARGE SCALE GENOMIC DNA]</scope>
    <source>
        <strain evidence="10">ATCC 700032 / DSM 10660 / SES-3</strain>
    </source>
</reference>
<dbReference type="RefSeq" id="WP_014769050.1">
    <property type="nucleotide sequence ID" value="NC_018002.1"/>
</dbReference>
<evidence type="ECO:0000256" key="5">
    <source>
        <dbReference type="ARBA" id="ARBA00022840"/>
    </source>
</evidence>
<dbReference type="SUPFAM" id="SSF47384">
    <property type="entry name" value="Homodimeric domain of signal transducing histidine kinase"/>
    <property type="match status" value="1"/>
</dbReference>
<dbReference type="InterPro" id="IPR036890">
    <property type="entry name" value="HATPase_C_sf"/>
</dbReference>
<dbReference type="STRING" id="760154.Sulba_0869"/>
<dbReference type="eggNOG" id="COG4191">
    <property type="taxonomic scope" value="Bacteria"/>
</dbReference>
<dbReference type="KEGG" id="sba:Sulba_0869"/>
<protein>
    <recommendedName>
        <fullName evidence="8">Histidine kinase domain-containing protein</fullName>
    </recommendedName>
</protein>
<dbReference type="Gene3D" id="1.10.287.130">
    <property type="match status" value="1"/>
</dbReference>
<keyword evidence="4" id="KW-0418">Kinase</keyword>
<sequence>MLESMQTYEPLMDQQLVISLFQHIHPLWFYGIIAITFFLIITISLWNFMLRRKVERVIKLNLENQKIILQHAKQAALGTLIGNISHQWREPLSNLSSINLMMMAYLEHNQTIDKALWYEKLKSVENTLDFMSQTMQNFLEFYKPSSQYDTFNVSQSIYQTLSIIETHILADNVHIEVQGDMNVEIYGIKNEFMQVWLNIINNALQAFHPERVEKRKIIITLSQEKITFCDNARGKIAENALTKGLGLSMCQTILEKYAQKLLICNTKEGVCVTILRKT</sequence>
<dbReference type="AlphaFoldDB" id="I3XW46"/>
<keyword evidence="2" id="KW-0808">Transferase</keyword>
<dbReference type="Proteomes" id="UP000006176">
    <property type="component" value="Chromosome"/>
</dbReference>
<organism evidence="9 10">
    <name type="scientific">Sulfurospirillum barnesii (strain ATCC 700032 / DSM 10660 / SES-3)</name>
    <dbReference type="NCBI Taxonomy" id="760154"/>
    <lineage>
        <taxon>Bacteria</taxon>
        <taxon>Pseudomonadati</taxon>
        <taxon>Campylobacterota</taxon>
        <taxon>Epsilonproteobacteria</taxon>
        <taxon>Campylobacterales</taxon>
        <taxon>Sulfurospirillaceae</taxon>
        <taxon>Sulfurospirillum</taxon>
    </lineage>
</organism>
<dbReference type="HOGENOM" id="CLU_000445_133_0_7"/>
<evidence type="ECO:0000256" key="4">
    <source>
        <dbReference type="ARBA" id="ARBA00022777"/>
    </source>
</evidence>
<keyword evidence="6" id="KW-0902">Two-component regulatory system</keyword>
<keyword evidence="1" id="KW-0597">Phosphoprotein</keyword>
<name>I3XW46_SULBS</name>
<keyword evidence="7" id="KW-0812">Transmembrane</keyword>
<dbReference type="PROSITE" id="PS50109">
    <property type="entry name" value="HIS_KIN"/>
    <property type="match status" value="1"/>
</dbReference>
<dbReference type="PANTHER" id="PTHR43065">
    <property type="entry name" value="SENSOR HISTIDINE KINASE"/>
    <property type="match status" value="1"/>
</dbReference>
<evidence type="ECO:0000313" key="9">
    <source>
        <dbReference type="EMBL" id="AFL68170.1"/>
    </source>
</evidence>
<dbReference type="OrthoDB" id="9799273at2"/>
<dbReference type="SUPFAM" id="SSF55874">
    <property type="entry name" value="ATPase domain of HSP90 chaperone/DNA topoisomerase II/histidine kinase"/>
    <property type="match status" value="1"/>
</dbReference>
<evidence type="ECO:0000259" key="8">
    <source>
        <dbReference type="PROSITE" id="PS50109"/>
    </source>
</evidence>
<dbReference type="EMBL" id="CP003333">
    <property type="protein sequence ID" value="AFL68170.1"/>
    <property type="molecule type" value="Genomic_DNA"/>
</dbReference>
<dbReference type="GO" id="GO:0000155">
    <property type="term" value="F:phosphorelay sensor kinase activity"/>
    <property type="evidence" value="ECO:0007669"/>
    <property type="project" value="InterPro"/>
</dbReference>
<feature type="transmembrane region" description="Helical" evidence="7">
    <location>
        <begin position="27"/>
        <end position="50"/>
    </location>
</feature>
<keyword evidence="5" id="KW-0067">ATP-binding</keyword>
<dbReference type="PANTHER" id="PTHR43065:SF10">
    <property type="entry name" value="PEROXIDE STRESS-ACTIVATED HISTIDINE KINASE MAK3"/>
    <property type="match status" value="1"/>
</dbReference>
<evidence type="ECO:0000256" key="7">
    <source>
        <dbReference type="SAM" id="Phobius"/>
    </source>
</evidence>
<gene>
    <name evidence="9" type="ordered locus">Sulba_0869</name>
</gene>
<proteinExistence type="predicted"/>
<evidence type="ECO:0000313" key="10">
    <source>
        <dbReference type="Proteomes" id="UP000006176"/>
    </source>
</evidence>
<evidence type="ECO:0000256" key="6">
    <source>
        <dbReference type="ARBA" id="ARBA00023012"/>
    </source>
</evidence>
<dbReference type="Gene3D" id="3.30.565.10">
    <property type="entry name" value="Histidine kinase-like ATPase, C-terminal domain"/>
    <property type="match status" value="1"/>
</dbReference>
<dbReference type="GO" id="GO:0005524">
    <property type="term" value="F:ATP binding"/>
    <property type="evidence" value="ECO:0007669"/>
    <property type="project" value="UniProtKB-KW"/>
</dbReference>
<evidence type="ECO:0000256" key="1">
    <source>
        <dbReference type="ARBA" id="ARBA00022553"/>
    </source>
</evidence>
<keyword evidence="3" id="KW-0547">Nucleotide-binding</keyword>
<keyword evidence="7" id="KW-0472">Membrane</keyword>
<evidence type="ECO:0000256" key="2">
    <source>
        <dbReference type="ARBA" id="ARBA00022679"/>
    </source>
</evidence>
<keyword evidence="10" id="KW-1185">Reference proteome</keyword>
<keyword evidence="7" id="KW-1133">Transmembrane helix</keyword>
<dbReference type="InterPro" id="IPR005467">
    <property type="entry name" value="His_kinase_dom"/>
</dbReference>
<dbReference type="PATRIC" id="fig|760154.4.peg.871"/>
<accession>I3XW46</accession>
<evidence type="ECO:0000256" key="3">
    <source>
        <dbReference type="ARBA" id="ARBA00022741"/>
    </source>
</evidence>